<reference evidence="9" key="1">
    <citation type="journal article" date="2019" name="Int. J. Syst. Evol. Microbiol.">
        <title>The Global Catalogue of Microorganisms (GCM) 10K type strain sequencing project: providing services to taxonomists for standard genome sequencing and annotation.</title>
        <authorList>
            <consortium name="The Broad Institute Genomics Platform"/>
            <consortium name="The Broad Institute Genome Sequencing Center for Infectious Disease"/>
            <person name="Wu L."/>
            <person name="Ma J."/>
        </authorList>
    </citation>
    <scope>NUCLEOTIDE SEQUENCE [LARGE SCALE GENOMIC DNA]</scope>
    <source>
        <strain evidence="9">CGMCC 1.12449</strain>
    </source>
</reference>
<dbReference type="GO" id="GO:0016491">
    <property type="term" value="F:oxidoreductase activity"/>
    <property type="evidence" value="ECO:0007669"/>
    <property type="project" value="UniProtKB-KW"/>
</dbReference>
<keyword evidence="5 8" id="KW-0560">Oxidoreductase</keyword>
<dbReference type="InterPro" id="IPR037069">
    <property type="entry name" value="AcylCoA_DH/ox_N_sf"/>
</dbReference>
<keyword evidence="4" id="KW-0274">FAD</keyword>
<protein>
    <submittedName>
        <fullName evidence="8">Acyl-CoA dehydrogenase family protein</fullName>
        <ecNumber evidence="8">1.-.-.-</ecNumber>
    </submittedName>
</protein>
<accession>A0ABW4MDG1</accession>
<name>A0ABW4MDG1_9SPHN</name>
<dbReference type="CDD" id="cd00567">
    <property type="entry name" value="ACAD"/>
    <property type="match status" value="1"/>
</dbReference>
<dbReference type="SUPFAM" id="SSF56645">
    <property type="entry name" value="Acyl-CoA dehydrogenase NM domain-like"/>
    <property type="match status" value="1"/>
</dbReference>
<keyword evidence="9" id="KW-1185">Reference proteome</keyword>
<evidence type="ECO:0000256" key="1">
    <source>
        <dbReference type="ARBA" id="ARBA00001974"/>
    </source>
</evidence>
<feature type="domain" description="Acyl-CoA dehydrogenase/oxidase C-terminal" evidence="6">
    <location>
        <begin position="217"/>
        <end position="353"/>
    </location>
</feature>
<dbReference type="Gene3D" id="2.40.110.10">
    <property type="entry name" value="Butyryl-CoA Dehydrogenase, subunit A, domain 2"/>
    <property type="match status" value="1"/>
</dbReference>
<proteinExistence type="inferred from homology"/>
<dbReference type="InterPro" id="IPR009075">
    <property type="entry name" value="AcylCo_DH/oxidase_C"/>
</dbReference>
<evidence type="ECO:0000259" key="6">
    <source>
        <dbReference type="Pfam" id="PF00441"/>
    </source>
</evidence>
<evidence type="ECO:0000256" key="3">
    <source>
        <dbReference type="ARBA" id="ARBA00022630"/>
    </source>
</evidence>
<dbReference type="Pfam" id="PF00441">
    <property type="entry name" value="Acyl-CoA_dh_1"/>
    <property type="match status" value="1"/>
</dbReference>
<dbReference type="Pfam" id="PF02771">
    <property type="entry name" value="Acyl-CoA_dh_N"/>
    <property type="match status" value="1"/>
</dbReference>
<evidence type="ECO:0000313" key="8">
    <source>
        <dbReference type="EMBL" id="MFD1767058.1"/>
    </source>
</evidence>
<dbReference type="InterPro" id="IPR036250">
    <property type="entry name" value="AcylCo_DH-like_C"/>
</dbReference>
<comment type="similarity">
    <text evidence="2">Belongs to the acyl-CoA dehydrogenase family.</text>
</comment>
<dbReference type="RefSeq" id="WP_381513947.1">
    <property type="nucleotide sequence ID" value="NZ_JBHUEL010000008.1"/>
</dbReference>
<organism evidence="8 9">
    <name type="scientific">Sphingorhabdus buctiana</name>
    <dbReference type="NCBI Taxonomy" id="1508805"/>
    <lineage>
        <taxon>Bacteria</taxon>
        <taxon>Pseudomonadati</taxon>
        <taxon>Pseudomonadota</taxon>
        <taxon>Alphaproteobacteria</taxon>
        <taxon>Sphingomonadales</taxon>
        <taxon>Sphingomonadaceae</taxon>
        <taxon>Sphingorhabdus</taxon>
    </lineage>
</organism>
<dbReference type="Gene3D" id="1.10.540.10">
    <property type="entry name" value="Acyl-CoA dehydrogenase/oxidase, N-terminal domain"/>
    <property type="match status" value="1"/>
</dbReference>
<sequence length="371" mass="40007">MNFDFSDEQLALKDEARKFLAAKCPPDRVRKLMDEDSPGFDPELWAQVAEQGWLGAAIPEEHGGLGLGYLELCCIAEELGRAVAPVPFASTVYFFAEALLRAGTAEQKAKYLPQVVTGEIIGTIASAEQAGPVSAANISAEVSGGKLSGVKMPVTDGVVAHHAVVLAKEGGKPTLYIVDLNGPGVSREAVNTIDRSREAARVEFKDAPVERLGEVGDGLALFEAINDRAAVLISFEQVGGADMCLEMAKNYALDRFAFGRQIGGYQAIKHRLADMYAKNVLARGNAYYGAWALNSDAPELPIAAAGARISASDAYWFAARENVQVHGGMGFTWEVDCHLHYRRSRQLGLVAGSARSWKHRLVTMLERRNAA</sequence>
<dbReference type="InterPro" id="IPR046373">
    <property type="entry name" value="Acyl-CoA_Oxase/DH_mid-dom_sf"/>
</dbReference>
<evidence type="ECO:0000259" key="7">
    <source>
        <dbReference type="Pfam" id="PF02771"/>
    </source>
</evidence>
<dbReference type="PANTHER" id="PTHR43884:SF20">
    <property type="entry name" value="ACYL-COA DEHYDROGENASE FADE28"/>
    <property type="match status" value="1"/>
</dbReference>
<comment type="cofactor">
    <cofactor evidence="1">
        <name>FAD</name>
        <dbReference type="ChEBI" id="CHEBI:57692"/>
    </cofactor>
</comment>
<dbReference type="EMBL" id="JBHUEL010000008">
    <property type="protein sequence ID" value="MFD1767058.1"/>
    <property type="molecule type" value="Genomic_DNA"/>
</dbReference>
<dbReference type="EC" id="1.-.-.-" evidence="8"/>
<dbReference type="PANTHER" id="PTHR43884">
    <property type="entry name" value="ACYL-COA DEHYDROGENASE"/>
    <property type="match status" value="1"/>
</dbReference>
<evidence type="ECO:0000256" key="4">
    <source>
        <dbReference type="ARBA" id="ARBA00022827"/>
    </source>
</evidence>
<evidence type="ECO:0000256" key="5">
    <source>
        <dbReference type="ARBA" id="ARBA00023002"/>
    </source>
</evidence>
<dbReference type="Gene3D" id="1.20.140.10">
    <property type="entry name" value="Butyryl-CoA Dehydrogenase, subunit A, domain 3"/>
    <property type="match status" value="1"/>
</dbReference>
<dbReference type="Proteomes" id="UP001597215">
    <property type="component" value="Unassembled WGS sequence"/>
</dbReference>
<evidence type="ECO:0000256" key="2">
    <source>
        <dbReference type="ARBA" id="ARBA00009347"/>
    </source>
</evidence>
<feature type="domain" description="Acyl-CoA dehydrogenase/oxidase N-terminal" evidence="7">
    <location>
        <begin position="6"/>
        <end position="119"/>
    </location>
</feature>
<evidence type="ECO:0000313" key="9">
    <source>
        <dbReference type="Proteomes" id="UP001597215"/>
    </source>
</evidence>
<gene>
    <name evidence="8" type="ORF">ACFSAG_09400</name>
</gene>
<comment type="caution">
    <text evidence="8">The sequence shown here is derived from an EMBL/GenBank/DDBJ whole genome shotgun (WGS) entry which is preliminary data.</text>
</comment>
<dbReference type="SUPFAM" id="SSF47203">
    <property type="entry name" value="Acyl-CoA dehydrogenase C-terminal domain-like"/>
    <property type="match status" value="1"/>
</dbReference>
<keyword evidence="3" id="KW-0285">Flavoprotein</keyword>
<dbReference type="InterPro" id="IPR009100">
    <property type="entry name" value="AcylCoA_DH/oxidase_NM_dom_sf"/>
</dbReference>
<dbReference type="InterPro" id="IPR013786">
    <property type="entry name" value="AcylCoA_DH/ox_N"/>
</dbReference>